<evidence type="ECO:0000256" key="1">
    <source>
        <dbReference type="SAM" id="MobiDB-lite"/>
    </source>
</evidence>
<accession>A0AAD9RV50</accession>
<name>A0AAD9RV50_9HYME</name>
<organism evidence="2 3">
    <name type="scientific">Odynerus spinipes</name>
    <dbReference type="NCBI Taxonomy" id="1348599"/>
    <lineage>
        <taxon>Eukaryota</taxon>
        <taxon>Metazoa</taxon>
        <taxon>Ecdysozoa</taxon>
        <taxon>Arthropoda</taxon>
        <taxon>Hexapoda</taxon>
        <taxon>Insecta</taxon>
        <taxon>Pterygota</taxon>
        <taxon>Neoptera</taxon>
        <taxon>Endopterygota</taxon>
        <taxon>Hymenoptera</taxon>
        <taxon>Apocrita</taxon>
        <taxon>Aculeata</taxon>
        <taxon>Vespoidea</taxon>
        <taxon>Vespidae</taxon>
        <taxon>Eumeninae</taxon>
        <taxon>Odynerus</taxon>
    </lineage>
</organism>
<comment type="caution">
    <text evidence="2">The sequence shown here is derived from an EMBL/GenBank/DDBJ whole genome shotgun (WGS) entry which is preliminary data.</text>
</comment>
<reference evidence="2" key="1">
    <citation type="submission" date="2021-08" db="EMBL/GenBank/DDBJ databases">
        <authorList>
            <person name="Misof B."/>
            <person name="Oliver O."/>
            <person name="Podsiadlowski L."/>
            <person name="Donath A."/>
            <person name="Peters R."/>
            <person name="Mayer C."/>
            <person name="Rust J."/>
            <person name="Gunkel S."/>
            <person name="Lesny P."/>
            <person name="Martin S."/>
            <person name="Oeyen J.P."/>
            <person name="Petersen M."/>
            <person name="Panagiotis P."/>
            <person name="Wilbrandt J."/>
            <person name="Tanja T."/>
        </authorList>
    </citation>
    <scope>NUCLEOTIDE SEQUENCE</scope>
    <source>
        <strain evidence="2">GBR_01_08_01A</strain>
        <tissue evidence="2">Thorax + abdomen</tissue>
    </source>
</reference>
<gene>
    <name evidence="2" type="ORF">KPH14_001459</name>
</gene>
<sequence>MEMEMEEEQKKVKRDSRDDDGYTTTLPMVVEQARAKTRALDSPQQVSLERPRCISQLELASPETPGNETALRQMVRVR</sequence>
<proteinExistence type="predicted"/>
<keyword evidence="3" id="KW-1185">Reference proteome</keyword>
<dbReference type="EMBL" id="JAIFRP010000014">
    <property type="protein sequence ID" value="KAK2586195.1"/>
    <property type="molecule type" value="Genomic_DNA"/>
</dbReference>
<reference evidence="2" key="2">
    <citation type="journal article" date="2023" name="Commun. Biol.">
        <title>Intrasexual cuticular hydrocarbon dimorphism in a wasp sheds light on hydrocarbon biosynthesis genes in Hymenoptera.</title>
        <authorList>
            <person name="Moris V.C."/>
            <person name="Podsiadlowski L."/>
            <person name="Martin S."/>
            <person name="Oeyen J.P."/>
            <person name="Donath A."/>
            <person name="Petersen M."/>
            <person name="Wilbrandt J."/>
            <person name="Misof B."/>
            <person name="Liedtke D."/>
            <person name="Thamm M."/>
            <person name="Scheiner R."/>
            <person name="Schmitt T."/>
            <person name="Niehuis O."/>
        </authorList>
    </citation>
    <scope>NUCLEOTIDE SEQUENCE</scope>
    <source>
        <strain evidence="2">GBR_01_08_01A</strain>
    </source>
</reference>
<dbReference type="Proteomes" id="UP001258017">
    <property type="component" value="Unassembled WGS sequence"/>
</dbReference>
<feature type="region of interest" description="Disordered" evidence="1">
    <location>
        <begin position="1"/>
        <end position="24"/>
    </location>
</feature>
<evidence type="ECO:0000313" key="2">
    <source>
        <dbReference type="EMBL" id="KAK2586195.1"/>
    </source>
</evidence>
<dbReference type="AlphaFoldDB" id="A0AAD9RV50"/>
<evidence type="ECO:0000313" key="3">
    <source>
        <dbReference type="Proteomes" id="UP001258017"/>
    </source>
</evidence>
<protein>
    <submittedName>
        <fullName evidence="2">Uncharacterized protein</fullName>
    </submittedName>
</protein>